<protein>
    <submittedName>
        <fullName evidence="2">Uncharacterized protein</fullName>
    </submittedName>
</protein>
<sequence length="156" mass="18268">MFYKKKGGESTVSFLQQRTRKERRYYRNIRFCPRHPIGQRRGVLCFYLHVHVHGRVAMRQVVSSGNVVSENPREKAFFREAALGVSLITNDFLDDLSRRFERRFGKGITREAIRELLSPPPTAQNGQNGQNGRLGKKRVKTKNHSDPVRRARYRIR</sequence>
<accession>A0A1G2IB54</accession>
<dbReference type="EMBL" id="MHOX01000006">
    <property type="protein sequence ID" value="OGZ71358.1"/>
    <property type="molecule type" value="Genomic_DNA"/>
</dbReference>
<proteinExistence type="predicted"/>
<evidence type="ECO:0000256" key="1">
    <source>
        <dbReference type="SAM" id="MobiDB-lite"/>
    </source>
</evidence>
<feature type="region of interest" description="Disordered" evidence="1">
    <location>
        <begin position="116"/>
        <end position="156"/>
    </location>
</feature>
<name>A0A1G2IB54_9BACT</name>
<reference evidence="2 3" key="1">
    <citation type="journal article" date="2016" name="Nat. Commun.">
        <title>Thousands of microbial genomes shed light on interconnected biogeochemical processes in an aquifer system.</title>
        <authorList>
            <person name="Anantharaman K."/>
            <person name="Brown C.T."/>
            <person name="Hug L.A."/>
            <person name="Sharon I."/>
            <person name="Castelle C.J."/>
            <person name="Probst A.J."/>
            <person name="Thomas B.C."/>
            <person name="Singh A."/>
            <person name="Wilkins M.J."/>
            <person name="Karaoz U."/>
            <person name="Brodie E.L."/>
            <person name="Williams K.H."/>
            <person name="Hubbard S.S."/>
            <person name="Banfield J.F."/>
        </authorList>
    </citation>
    <scope>NUCLEOTIDE SEQUENCE [LARGE SCALE GENOMIC DNA]</scope>
</reference>
<organism evidence="2 3">
    <name type="scientific">Candidatus Staskawiczbacteria bacterium RIFCSPLOWO2_01_FULL_33_9</name>
    <dbReference type="NCBI Taxonomy" id="1802211"/>
    <lineage>
        <taxon>Bacteria</taxon>
        <taxon>Candidatus Staskawicziibacteriota</taxon>
    </lineage>
</organism>
<gene>
    <name evidence="2" type="ORF">A2904_00950</name>
</gene>
<comment type="caution">
    <text evidence="2">The sequence shown here is derived from an EMBL/GenBank/DDBJ whole genome shotgun (WGS) entry which is preliminary data.</text>
</comment>
<evidence type="ECO:0000313" key="2">
    <source>
        <dbReference type="EMBL" id="OGZ71358.1"/>
    </source>
</evidence>
<evidence type="ECO:0000313" key="3">
    <source>
        <dbReference type="Proteomes" id="UP000176308"/>
    </source>
</evidence>
<dbReference type="AlphaFoldDB" id="A0A1G2IB54"/>
<dbReference type="Proteomes" id="UP000176308">
    <property type="component" value="Unassembled WGS sequence"/>
</dbReference>